<proteinExistence type="predicted"/>
<dbReference type="Proteomes" id="UP000198226">
    <property type="component" value="Chromosome I"/>
</dbReference>
<dbReference type="EMBL" id="LT607752">
    <property type="protein sequence ID" value="SCG58728.1"/>
    <property type="molecule type" value="Genomic_DNA"/>
</dbReference>
<dbReference type="PANTHER" id="PTHR20883:SF48">
    <property type="entry name" value="ECTOINE DIOXYGENASE"/>
    <property type="match status" value="1"/>
</dbReference>
<protein>
    <submittedName>
        <fullName evidence="1">Ectoine hydroxylase-related dioxygenase, phytanoyl-CoA dioxygenase (PhyH) family</fullName>
    </submittedName>
</protein>
<dbReference type="InterPro" id="IPR008775">
    <property type="entry name" value="Phytyl_CoA_dOase-like"/>
</dbReference>
<dbReference type="Pfam" id="PF05721">
    <property type="entry name" value="PhyH"/>
    <property type="match status" value="1"/>
</dbReference>
<dbReference type="SUPFAM" id="SSF51197">
    <property type="entry name" value="Clavaminate synthase-like"/>
    <property type="match status" value="1"/>
</dbReference>
<dbReference type="GO" id="GO:0005506">
    <property type="term" value="F:iron ion binding"/>
    <property type="evidence" value="ECO:0007669"/>
    <property type="project" value="UniProtKB-ARBA"/>
</dbReference>
<keyword evidence="1" id="KW-0223">Dioxygenase</keyword>
<dbReference type="OrthoDB" id="9796766at2"/>
<dbReference type="RefSeq" id="WP_067302050.1">
    <property type="nucleotide sequence ID" value="NZ_LRMV01000007.1"/>
</dbReference>
<dbReference type="Gene3D" id="2.60.120.620">
    <property type="entry name" value="q2cbj1_9rhob like domain"/>
    <property type="match status" value="1"/>
</dbReference>
<dbReference type="GO" id="GO:0016706">
    <property type="term" value="F:2-oxoglutarate-dependent dioxygenase activity"/>
    <property type="evidence" value="ECO:0007669"/>
    <property type="project" value="UniProtKB-ARBA"/>
</dbReference>
<name>A0A109IP75_9ACTN</name>
<reference evidence="2" key="1">
    <citation type="submission" date="2016-06" db="EMBL/GenBank/DDBJ databases">
        <authorList>
            <person name="Varghese N."/>
            <person name="Submissions Spin"/>
        </authorList>
    </citation>
    <scope>NUCLEOTIDE SEQUENCE [LARGE SCALE GENOMIC DNA]</scope>
    <source>
        <strain evidence="2">DSM 44983</strain>
    </source>
</reference>
<sequence>MDIGTALGDLGVTDDTLSEDERARLDTDGFLVLPGILAAQQLETIRRRLAELSAEEGDRAGTEVHREAGTDRLADLVNKDPAFDVCYTHPRVLAGIAHVLPDFTLSSLNSRAALPGGGHQGLHADWGRPFRPGDYQVCNSVWMIDDFTGENGATRVVPGSHRLGLRPAHVMDNTEDPHPDEITLLGAAGTVVVVNSHLWHGGTTNRTDRPRRALHSFFCRRGLKQQVDQAGYLRPATRDRLTPAARHILSVP</sequence>
<dbReference type="AlphaFoldDB" id="A0A109IP75"/>
<dbReference type="PANTHER" id="PTHR20883">
    <property type="entry name" value="PHYTANOYL-COA DIOXYGENASE DOMAIN CONTAINING 1"/>
    <property type="match status" value="1"/>
</dbReference>
<keyword evidence="2" id="KW-1185">Reference proteome</keyword>
<organism evidence="1 2">
    <name type="scientific">Micromonospora rifamycinica</name>
    <dbReference type="NCBI Taxonomy" id="291594"/>
    <lineage>
        <taxon>Bacteria</taxon>
        <taxon>Bacillati</taxon>
        <taxon>Actinomycetota</taxon>
        <taxon>Actinomycetes</taxon>
        <taxon>Micromonosporales</taxon>
        <taxon>Micromonosporaceae</taxon>
        <taxon>Micromonospora</taxon>
    </lineage>
</organism>
<gene>
    <name evidence="1" type="ORF">GA0070623_2638</name>
</gene>
<keyword evidence="1" id="KW-0560">Oxidoreductase</keyword>
<evidence type="ECO:0000313" key="1">
    <source>
        <dbReference type="EMBL" id="SCG58728.1"/>
    </source>
</evidence>
<accession>A0A109IP75</accession>
<evidence type="ECO:0000313" key="2">
    <source>
        <dbReference type="Proteomes" id="UP000198226"/>
    </source>
</evidence>